<feature type="domain" description="FAD-binding FR-type" evidence="12">
    <location>
        <begin position="52"/>
        <end position="157"/>
    </location>
</feature>
<dbReference type="Pfam" id="PF00970">
    <property type="entry name" value="FAD_binding_6"/>
    <property type="match status" value="1"/>
</dbReference>
<evidence type="ECO:0000256" key="8">
    <source>
        <dbReference type="ARBA" id="ARBA00023136"/>
    </source>
</evidence>
<sequence>MSTFRSLQQVRPANIIGGAVFAGLGVALYSRYMVTNAHADSGAPKKIFSGGLANVSLRLESSEEVNHNTKRLRFQLPEADNIAGFGLTSSILVFSWPEGRIFPVVRPYTPISSPNEPGVVEFMVKHYAAGKQSTHLHSLSPGSSLRFLATLKGFAWKPNQYPHITLIAGGAGITPAYQLIQGILQNPSDQTKITLVYGVNTDADVLLKPEFDEFAAKFPERFRYTYTVSNPVPGSVYRKGYVTEELLREVMPKEKDTKVFVCGPPAMEEALVGKRTKGGVLERLGYGKDKVHRF</sequence>
<dbReference type="InParanoid" id="A0A1Y2DAP6"/>
<dbReference type="Pfam" id="PF00175">
    <property type="entry name" value="NAD_binding_1"/>
    <property type="match status" value="1"/>
</dbReference>
<comment type="catalytic activity">
    <reaction evidence="10">
        <text>2 Fe(III)-[cytochrome b5] + NADH = 2 Fe(II)-[cytochrome b5] + NAD(+) + H(+)</text>
        <dbReference type="Rhea" id="RHEA:46680"/>
        <dbReference type="Rhea" id="RHEA-COMP:10438"/>
        <dbReference type="Rhea" id="RHEA-COMP:10439"/>
        <dbReference type="ChEBI" id="CHEBI:15378"/>
        <dbReference type="ChEBI" id="CHEBI:29033"/>
        <dbReference type="ChEBI" id="CHEBI:29034"/>
        <dbReference type="ChEBI" id="CHEBI:57540"/>
        <dbReference type="ChEBI" id="CHEBI:57945"/>
        <dbReference type="EC" id="1.6.2.2"/>
    </reaction>
</comment>
<comment type="subcellular location">
    <subcellularLocation>
        <location evidence="2">Mitochondrion outer membrane</location>
        <topology evidence="2">Single-pass membrane protein</topology>
    </subcellularLocation>
</comment>
<evidence type="ECO:0000313" key="14">
    <source>
        <dbReference type="Proteomes" id="UP000193689"/>
    </source>
</evidence>
<keyword evidence="7 10" id="KW-0520">NAD</keyword>
<dbReference type="PRINTS" id="PR00371">
    <property type="entry name" value="FPNCR"/>
</dbReference>
<evidence type="ECO:0000259" key="12">
    <source>
        <dbReference type="PROSITE" id="PS51384"/>
    </source>
</evidence>
<keyword evidence="6 10" id="KW-0560">Oxidoreductase</keyword>
<feature type="transmembrane region" description="Helical" evidence="11">
    <location>
        <begin position="12"/>
        <end position="32"/>
    </location>
</feature>
<feature type="binding site" evidence="9">
    <location>
        <position position="106"/>
    </location>
    <ligand>
        <name>FAD</name>
        <dbReference type="ChEBI" id="CHEBI:57692"/>
    </ligand>
</feature>
<dbReference type="CDD" id="cd06183">
    <property type="entry name" value="cyt_b5_reduct_like"/>
    <property type="match status" value="1"/>
</dbReference>
<protein>
    <recommendedName>
        <fullName evidence="10">NADH-cytochrome b5 reductase</fullName>
        <ecNumber evidence="10">1.6.2.2</ecNumber>
    </recommendedName>
</protein>
<name>A0A1Y2DAP6_9PEZI</name>
<comment type="similarity">
    <text evidence="3 10">Belongs to the flavoprotein pyridine nucleotide cytochrome reductase family.</text>
</comment>
<dbReference type="PANTHER" id="PTHR19370">
    <property type="entry name" value="NADH-CYTOCHROME B5 REDUCTASE"/>
    <property type="match status" value="1"/>
</dbReference>
<keyword evidence="14" id="KW-1185">Reference proteome</keyword>
<keyword evidence="8 11" id="KW-0472">Membrane</keyword>
<feature type="binding site" evidence="9">
    <location>
        <position position="133"/>
    </location>
    <ligand>
        <name>FAD</name>
        <dbReference type="ChEBI" id="CHEBI:57692"/>
    </ligand>
</feature>
<dbReference type="InterPro" id="IPR017927">
    <property type="entry name" value="FAD-bd_FR_type"/>
</dbReference>
<dbReference type="SUPFAM" id="SSF63380">
    <property type="entry name" value="Riboflavin synthase domain-like"/>
    <property type="match status" value="1"/>
</dbReference>
<feature type="binding site" evidence="9">
    <location>
        <position position="131"/>
    </location>
    <ligand>
        <name>FAD</name>
        <dbReference type="ChEBI" id="CHEBI:57692"/>
    </ligand>
</feature>
<dbReference type="GO" id="GO:0006696">
    <property type="term" value="P:ergosterol biosynthetic process"/>
    <property type="evidence" value="ECO:0007669"/>
    <property type="project" value="TreeGrafter"/>
</dbReference>
<dbReference type="InterPro" id="IPR039261">
    <property type="entry name" value="FNR_nucleotide-bd"/>
</dbReference>
<dbReference type="STRING" id="1141098.A0A1Y2DAP6"/>
<dbReference type="Proteomes" id="UP000193689">
    <property type="component" value="Unassembled WGS sequence"/>
</dbReference>
<feature type="binding site" evidence="9">
    <location>
        <position position="108"/>
    </location>
    <ligand>
        <name>FAD</name>
        <dbReference type="ChEBI" id="CHEBI:57692"/>
    </ligand>
</feature>
<feature type="binding site" evidence="9">
    <location>
        <position position="107"/>
    </location>
    <ligand>
        <name>FAD</name>
        <dbReference type="ChEBI" id="CHEBI:57692"/>
    </ligand>
</feature>
<dbReference type="EMBL" id="MCFJ01000023">
    <property type="protein sequence ID" value="ORY56338.1"/>
    <property type="molecule type" value="Genomic_DNA"/>
</dbReference>
<dbReference type="OrthoDB" id="432685at2759"/>
<evidence type="ECO:0000256" key="2">
    <source>
        <dbReference type="ARBA" id="ARBA00004572"/>
    </source>
</evidence>
<organism evidence="13 14">
    <name type="scientific">Pseudomassariella vexata</name>
    <dbReference type="NCBI Taxonomy" id="1141098"/>
    <lineage>
        <taxon>Eukaryota</taxon>
        <taxon>Fungi</taxon>
        <taxon>Dikarya</taxon>
        <taxon>Ascomycota</taxon>
        <taxon>Pezizomycotina</taxon>
        <taxon>Sordariomycetes</taxon>
        <taxon>Xylariomycetidae</taxon>
        <taxon>Amphisphaeriales</taxon>
        <taxon>Pseudomassariaceae</taxon>
        <taxon>Pseudomassariella</taxon>
    </lineage>
</organism>
<evidence type="ECO:0000256" key="4">
    <source>
        <dbReference type="ARBA" id="ARBA00022630"/>
    </source>
</evidence>
<dbReference type="InterPro" id="IPR001433">
    <property type="entry name" value="OxRdtase_FAD/NAD-bd"/>
</dbReference>
<dbReference type="GO" id="GO:0090524">
    <property type="term" value="F:cytochrome-b5 reductase activity, acting on NADH"/>
    <property type="evidence" value="ECO:0007669"/>
    <property type="project" value="UniProtKB-EC"/>
</dbReference>
<dbReference type="AlphaFoldDB" id="A0A1Y2DAP6"/>
<dbReference type="GeneID" id="63780755"/>
<evidence type="ECO:0000256" key="10">
    <source>
        <dbReference type="RuleBase" id="RU361226"/>
    </source>
</evidence>
<dbReference type="InterPro" id="IPR001834">
    <property type="entry name" value="CBR-like"/>
</dbReference>
<dbReference type="Gene3D" id="2.40.30.10">
    <property type="entry name" value="Translation factors"/>
    <property type="match status" value="1"/>
</dbReference>
<dbReference type="PANTHER" id="PTHR19370:SF101">
    <property type="entry name" value="NADH-CYTOCHROME B5 REDUCTASE"/>
    <property type="match status" value="1"/>
</dbReference>
<feature type="binding site" evidence="9">
    <location>
        <position position="174"/>
    </location>
    <ligand>
        <name>FAD</name>
        <dbReference type="ChEBI" id="CHEBI:57692"/>
    </ligand>
</feature>
<evidence type="ECO:0000256" key="6">
    <source>
        <dbReference type="ARBA" id="ARBA00023002"/>
    </source>
</evidence>
<evidence type="ECO:0000256" key="5">
    <source>
        <dbReference type="ARBA" id="ARBA00022827"/>
    </source>
</evidence>
<dbReference type="InterPro" id="IPR017938">
    <property type="entry name" value="Riboflavin_synthase-like_b-brl"/>
</dbReference>
<dbReference type="PROSITE" id="PS51384">
    <property type="entry name" value="FAD_FR"/>
    <property type="match status" value="1"/>
</dbReference>
<feature type="binding site" evidence="9">
    <location>
        <position position="125"/>
    </location>
    <ligand>
        <name>FAD</name>
        <dbReference type="ChEBI" id="CHEBI:57692"/>
    </ligand>
</feature>
<evidence type="ECO:0000256" key="7">
    <source>
        <dbReference type="ARBA" id="ARBA00023027"/>
    </source>
</evidence>
<evidence type="ECO:0000256" key="9">
    <source>
        <dbReference type="PIRSR" id="PIRSR601834-1"/>
    </source>
</evidence>
<dbReference type="RefSeq" id="XP_040710055.1">
    <property type="nucleotide sequence ID" value="XM_040864543.1"/>
</dbReference>
<evidence type="ECO:0000313" key="13">
    <source>
        <dbReference type="EMBL" id="ORY56338.1"/>
    </source>
</evidence>
<evidence type="ECO:0000256" key="3">
    <source>
        <dbReference type="ARBA" id="ARBA00006105"/>
    </source>
</evidence>
<keyword evidence="5 9" id="KW-0274">FAD</keyword>
<keyword evidence="4 9" id="KW-0285">Flavoprotein</keyword>
<comment type="cofactor">
    <cofactor evidence="1 9 10">
        <name>FAD</name>
        <dbReference type="ChEBI" id="CHEBI:57692"/>
    </cofactor>
</comment>
<dbReference type="Gene3D" id="3.40.50.80">
    <property type="entry name" value="Nucleotide-binding domain of ferredoxin-NADP reductase (FNR) module"/>
    <property type="match status" value="1"/>
</dbReference>
<keyword evidence="11" id="KW-1133">Transmembrane helix</keyword>
<evidence type="ECO:0000256" key="11">
    <source>
        <dbReference type="SAM" id="Phobius"/>
    </source>
</evidence>
<dbReference type="EC" id="1.6.2.2" evidence="10"/>
<gene>
    <name evidence="13" type="ORF">BCR38DRAFT_490640</name>
</gene>
<comment type="caution">
    <text evidence="13">The sequence shown here is derived from an EMBL/GenBank/DDBJ whole genome shotgun (WGS) entry which is preliminary data.</text>
</comment>
<reference evidence="13 14" key="1">
    <citation type="submission" date="2016-07" db="EMBL/GenBank/DDBJ databases">
        <title>Pervasive Adenine N6-methylation of Active Genes in Fungi.</title>
        <authorList>
            <consortium name="DOE Joint Genome Institute"/>
            <person name="Mondo S.J."/>
            <person name="Dannebaum R.O."/>
            <person name="Kuo R.C."/>
            <person name="Labutti K."/>
            <person name="Haridas S."/>
            <person name="Kuo A."/>
            <person name="Salamov A."/>
            <person name="Ahrendt S.R."/>
            <person name="Lipzen A."/>
            <person name="Sullivan W."/>
            <person name="Andreopoulos W.B."/>
            <person name="Clum A."/>
            <person name="Lindquist E."/>
            <person name="Daum C."/>
            <person name="Ramamoorthy G.K."/>
            <person name="Gryganskyi A."/>
            <person name="Culley D."/>
            <person name="Magnuson J.K."/>
            <person name="James T.Y."/>
            <person name="O'Malley M.A."/>
            <person name="Stajich J.E."/>
            <person name="Spatafora J.W."/>
            <person name="Visel A."/>
            <person name="Grigoriev I.V."/>
        </authorList>
    </citation>
    <scope>NUCLEOTIDE SEQUENCE [LARGE SCALE GENOMIC DNA]</scope>
    <source>
        <strain evidence="13 14">CBS 129021</strain>
    </source>
</reference>
<proteinExistence type="inferred from homology"/>
<dbReference type="SUPFAM" id="SSF52343">
    <property type="entry name" value="Ferredoxin reductase-like, C-terminal NADP-linked domain"/>
    <property type="match status" value="1"/>
</dbReference>
<keyword evidence="11" id="KW-0812">Transmembrane</keyword>
<accession>A0A1Y2DAP6</accession>
<dbReference type="FunFam" id="3.40.50.80:FF:000009">
    <property type="entry name" value="NADH-cytochrome b5 reductase"/>
    <property type="match status" value="1"/>
</dbReference>
<dbReference type="InterPro" id="IPR008333">
    <property type="entry name" value="Cbr1-like_FAD-bd_dom"/>
</dbReference>
<dbReference type="PRINTS" id="PR00406">
    <property type="entry name" value="CYTB5RDTASE"/>
</dbReference>
<evidence type="ECO:0000256" key="1">
    <source>
        <dbReference type="ARBA" id="ARBA00001974"/>
    </source>
</evidence>
<dbReference type="InterPro" id="IPR001709">
    <property type="entry name" value="Flavoprot_Pyr_Nucl_cyt_Rdtase"/>
</dbReference>
<dbReference type="GO" id="GO:0005741">
    <property type="term" value="C:mitochondrial outer membrane"/>
    <property type="evidence" value="ECO:0007669"/>
    <property type="project" value="UniProtKB-SubCell"/>
</dbReference>